<dbReference type="InterPro" id="IPR029063">
    <property type="entry name" value="SAM-dependent_MTases_sf"/>
</dbReference>
<sequence length="330" mass="36343">MPGLPPVTVPAWTGCLGLEPTAEMFVSHSVLIFREVWRVLRPDGTLWLNYGDTYAGSMKGRNADGRGNPGDMHNQHPGQYSGSISYQGLQYPGLKAKDLIGIPWRVAFALQADGWYLRMDNVWSKPNCMPESVRDRPTKAHEYVFLLSKSEHYYYNSDAIMEPLASSSIDRLSQNIEGQLGSARANGGSKTNGNMKAVGGSMGAFGPPQSRRRSGNKERKYGEERDRPGSHIGASIPWEGSMRNKRSVWTVPTAQFTEAHFATFPEKLIEPCILAGAPEGGRVLDPFGGSGTTLKVALENNRECTIIELGPQYVEIAERRVAAVQPKLQF</sequence>
<dbReference type="InterPro" id="IPR002941">
    <property type="entry name" value="DNA_methylase_N4/N6"/>
</dbReference>
<comment type="caution">
    <text evidence="7">The sequence shown here is derived from an EMBL/GenBank/DDBJ whole genome shotgun (WGS) entry which is preliminary data.</text>
</comment>
<keyword evidence="8" id="KW-1185">Reference proteome</keyword>
<evidence type="ECO:0000313" key="8">
    <source>
        <dbReference type="Proteomes" id="UP001597493"/>
    </source>
</evidence>
<name>A0ABW5R279_9BACL</name>
<proteinExistence type="inferred from homology"/>
<evidence type="ECO:0000256" key="4">
    <source>
        <dbReference type="RuleBase" id="RU362026"/>
    </source>
</evidence>
<dbReference type="RefSeq" id="WP_379277722.1">
    <property type="nucleotide sequence ID" value="NZ_JBHUGT010000030.1"/>
</dbReference>
<dbReference type="Proteomes" id="UP001597493">
    <property type="component" value="Unassembled WGS sequence"/>
</dbReference>
<dbReference type="PRINTS" id="PR00508">
    <property type="entry name" value="S21N4MTFRASE"/>
</dbReference>
<dbReference type="EC" id="2.1.1.-" evidence="4"/>
<evidence type="ECO:0000313" key="7">
    <source>
        <dbReference type="EMBL" id="MFD2662832.1"/>
    </source>
</evidence>
<dbReference type="EMBL" id="JBHUMY010000032">
    <property type="protein sequence ID" value="MFD2662832.1"/>
    <property type="molecule type" value="Genomic_DNA"/>
</dbReference>
<evidence type="ECO:0000256" key="3">
    <source>
        <dbReference type="ARBA" id="ARBA00022747"/>
    </source>
</evidence>
<comment type="similarity">
    <text evidence="4">Belongs to the N(4)/N(6)-methyltransferase family.</text>
</comment>
<evidence type="ECO:0000256" key="2">
    <source>
        <dbReference type="ARBA" id="ARBA00022679"/>
    </source>
</evidence>
<feature type="region of interest" description="Disordered" evidence="5">
    <location>
        <begin position="181"/>
        <end position="237"/>
    </location>
</feature>
<feature type="compositionally biased region" description="Basic and acidic residues" evidence="5">
    <location>
        <begin position="215"/>
        <end position="229"/>
    </location>
</feature>
<dbReference type="InterPro" id="IPR001091">
    <property type="entry name" value="RM_Methyltransferase"/>
</dbReference>
<evidence type="ECO:0000256" key="5">
    <source>
        <dbReference type="SAM" id="MobiDB-lite"/>
    </source>
</evidence>
<organism evidence="7 8">
    <name type="scientific">Paenibacillus thailandensis</name>
    <dbReference type="NCBI Taxonomy" id="393250"/>
    <lineage>
        <taxon>Bacteria</taxon>
        <taxon>Bacillati</taxon>
        <taxon>Bacillota</taxon>
        <taxon>Bacilli</taxon>
        <taxon>Bacillales</taxon>
        <taxon>Paenibacillaceae</taxon>
        <taxon>Paenibacillus</taxon>
    </lineage>
</organism>
<dbReference type="Gene3D" id="3.40.50.150">
    <property type="entry name" value="Vaccinia Virus protein VP39"/>
    <property type="match status" value="1"/>
</dbReference>
<reference evidence="8" key="1">
    <citation type="journal article" date="2019" name="Int. J. Syst. Evol. Microbiol.">
        <title>The Global Catalogue of Microorganisms (GCM) 10K type strain sequencing project: providing services to taxonomists for standard genome sequencing and annotation.</title>
        <authorList>
            <consortium name="The Broad Institute Genomics Platform"/>
            <consortium name="The Broad Institute Genome Sequencing Center for Infectious Disease"/>
            <person name="Wu L."/>
            <person name="Ma J."/>
        </authorList>
    </citation>
    <scope>NUCLEOTIDE SEQUENCE [LARGE SCALE GENOMIC DNA]</scope>
    <source>
        <strain evidence="8">TISTR 1827</strain>
    </source>
</reference>
<keyword evidence="2" id="KW-0808">Transferase</keyword>
<feature type="domain" description="DNA methylase N-4/N-6" evidence="6">
    <location>
        <begin position="24"/>
        <end position="318"/>
    </location>
</feature>
<protein>
    <recommendedName>
        <fullName evidence="4">Methyltransferase</fullName>
        <ecNumber evidence="4">2.1.1.-</ecNumber>
    </recommendedName>
</protein>
<evidence type="ECO:0000256" key="1">
    <source>
        <dbReference type="ARBA" id="ARBA00022603"/>
    </source>
</evidence>
<gene>
    <name evidence="7" type="ORF">ACFSW5_21490</name>
</gene>
<keyword evidence="1" id="KW-0489">Methyltransferase</keyword>
<evidence type="ECO:0000259" key="6">
    <source>
        <dbReference type="Pfam" id="PF01555"/>
    </source>
</evidence>
<keyword evidence="3" id="KW-0680">Restriction system</keyword>
<dbReference type="Pfam" id="PF01555">
    <property type="entry name" value="N6_N4_Mtase"/>
    <property type="match status" value="1"/>
</dbReference>
<accession>A0ABW5R279</accession>
<dbReference type="SUPFAM" id="SSF53335">
    <property type="entry name" value="S-adenosyl-L-methionine-dependent methyltransferases"/>
    <property type="match status" value="1"/>
</dbReference>